<name>A0AAC8Q6I6_9BACT</name>
<reference evidence="1 2" key="1">
    <citation type="submission" date="2015-05" db="EMBL/GenBank/DDBJ databases">
        <title>Genome assembly of Archangium gephyra DSM 2261.</title>
        <authorList>
            <person name="Sharma G."/>
            <person name="Subramanian S."/>
        </authorList>
    </citation>
    <scope>NUCLEOTIDE SEQUENCE [LARGE SCALE GENOMIC DNA]</scope>
    <source>
        <strain evidence="1 2">DSM 2261</strain>
    </source>
</reference>
<dbReference type="KEGG" id="age:AA314_03300"/>
<dbReference type="AlphaFoldDB" id="A0AAC8Q6I6"/>
<organism evidence="1 2">
    <name type="scientific">Archangium gephyra</name>
    <dbReference type="NCBI Taxonomy" id="48"/>
    <lineage>
        <taxon>Bacteria</taxon>
        <taxon>Pseudomonadati</taxon>
        <taxon>Myxococcota</taxon>
        <taxon>Myxococcia</taxon>
        <taxon>Myxococcales</taxon>
        <taxon>Cystobacterineae</taxon>
        <taxon>Archangiaceae</taxon>
        <taxon>Archangium</taxon>
    </lineage>
</organism>
<sequence>MVAWMLVLMLDTACPVGGDAGVLHQALLRDSIKKLAGASCQPADIWKECGPIQEDYDACKAACEEEMARRSRE</sequence>
<accession>A0AAC8Q6I6</accession>
<dbReference type="Proteomes" id="UP000035579">
    <property type="component" value="Chromosome"/>
</dbReference>
<proteinExistence type="predicted"/>
<protein>
    <submittedName>
        <fullName evidence="1">Uncharacterized protein</fullName>
    </submittedName>
</protein>
<evidence type="ECO:0000313" key="1">
    <source>
        <dbReference type="EMBL" id="AKJ01674.1"/>
    </source>
</evidence>
<evidence type="ECO:0000313" key="2">
    <source>
        <dbReference type="Proteomes" id="UP000035579"/>
    </source>
</evidence>
<gene>
    <name evidence="1" type="ORF">AA314_03300</name>
</gene>
<dbReference type="EMBL" id="CP011509">
    <property type="protein sequence ID" value="AKJ01674.1"/>
    <property type="molecule type" value="Genomic_DNA"/>
</dbReference>